<name>A0A839RS96_9ACTN</name>
<evidence type="ECO:0000259" key="5">
    <source>
        <dbReference type="Pfam" id="PF07992"/>
    </source>
</evidence>
<feature type="domain" description="FAD/NAD(P)-binding" evidence="5">
    <location>
        <begin position="3"/>
        <end position="295"/>
    </location>
</feature>
<evidence type="ECO:0000313" key="7">
    <source>
        <dbReference type="EMBL" id="MBB3039209.1"/>
    </source>
</evidence>
<keyword evidence="8" id="KW-1185">Reference proteome</keyword>
<evidence type="ECO:0000256" key="4">
    <source>
        <dbReference type="ARBA" id="ARBA00023002"/>
    </source>
</evidence>
<evidence type="ECO:0000256" key="2">
    <source>
        <dbReference type="ARBA" id="ARBA00022630"/>
    </source>
</evidence>
<dbReference type="RefSeq" id="WP_064439433.1">
    <property type="nucleotide sequence ID" value="NZ_BDDI01000004.1"/>
</dbReference>
<dbReference type="PANTHER" id="PTHR43557:SF2">
    <property type="entry name" value="RIESKE DOMAIN-CONTAINING PROTEIN-RELATED"/>
    <property type="match status" value="1"/>
</dbReference>
<dbReference type="Pfam" id="PF14759">
    <property type="entry name" value="Reductase_C"/>
    <property type="match status" value="1"/>
</dbReference>
<keyword evidence="2" id="KW-0285">Flavoprotein</keyword>
<evidence type="ECO:0000256" key="1">
    <source>
        <dbReference type="ARBA" id="ARBA00001974"/>
    </source>
</evidence>
<protein>
    <submittedName>
        <fullName evidence="7">NADPH-dependent 2,4-dienoyl-CoA reductase/sulfur reductase-like enzyme</fullName>
    </submittedName>
</protein>
<gene>
    <name evidence="7" type="ORF">FHU29_003678</name>
</gene>
<evidence type="ECO:0000259" key="6">
    <source>
        <dbReference type="Pfam" id="PF14759"/>
    </source>
</evidence>
<dbReference type="AlphaFoldDB" id="A0A839RS96"/>
<feature type="domain" description="Reductase C-terminal" evidence="6">
    <location>
        <begin position="324"/>
        <end position="392"/>
    </location>
</feature>
<organism evidence="7 8">
    <name type="scientific">Hoyosella altamirensis</name>
    <dbReference type="NCBI Taxonomy" id="616997"/>
    <lineage>
        <taxon>Bacteria</taxon>
        <taxon>Bacillati</taxon>
        <taxon>Actinomycetota</taxon>
        <taxon>Actinomycetes</taxon>
        <taxon>Mycobacteriales</taxon>
        <taxon>Hoyosellaceae</taxon>
        <taxon>Hoyosella</taxon>
    </lineage>
</organism>
<evidence type="ECO:0000313" key="8">
    <source>
        <dbReference type="Proteomes" id="UP000567922"/>
    </source>
</evidence>
<keyword evidence="3" id="KW-0274">FAD</keyword>
<proteinExistence type="predicted"/>
<comment type="caution">
    <text evidence="7">The sequence shown here is derived from an EMBL/GenBank/DDBJ whole genome shotgun (WGS) entry which is preliminary data.</text>
</comment>
<dbReference type="EMBL" id="JACHWS010000003">
    <property type="protein sequence ID" value="MBB3039209.1"/>
    <property type="molecule type" value="Genomic_DNA"/>
</dbReference>
<dbReference type="Gene3D" id="3.50.50.60">
    <property type="entry name" value="FAD/NAD(P)-binding domain"/>
    <property type="match status" value="2"/>
</dbReference>
<dbReference type="Proteomes" id="UP000567922">
    <property type="component" value="Unassembled WGS sequence"/>
</dbReference>
<dbReference type="Pfam" id="PF07992">
    <property type="entry name" value="Pyr_redox_2"/>
    <property type="match status" value="1"/>
</dbReference>
<dbReference type="InterPro" id="IPR023753">
    <property type="entry name" value="FAD/NAD-binding_dom"/>
</dbReference>
<evidence type="ECO:0000256" key="3">
    <source>
        <dbReference type="ARBA" id="ARBA00022827"/>
    </source>
</evidence>
<dbReference type="InterPro" id="IPR028202">
    <property type="entry name" value="Reductase_C"/>
</dbReference>
<accession>A0A839RS96</accession>
<comment type="cofactor">
    <cofactor evidence="1">
        <name>FAD</name>
        <dbReference type="ChEBI" id="CHEBI:57692"/>
    </cofactor>
</comment>
<dbReference type="PRINTS" id="PR00411">
    <property type="entry name" value="PNDRDTASEI"/>
</dbReference>
<dbReference type="SUPFAM" id="SSF55424">
    <property type="entry name" value="FAD/NAD-linked reductases, dimerisation (C-terminal) domain"/>
    <property type="match status" value="1"/>
</dbReference>
<dbReference type="Gene3D" id="3.30.390.30">
    <property type="match status" value="1"/>
</dbReference>
<dbReference type="InterPro" id="IPR016156">
    <property type="entry name" value="FAD/NAD-linked_Rdtase_dimer_sf"/>
</dbReference>
<dbReference type="GO" id="GO:0005737">
    <property type="term" value="C:cytoplasm"/>
    <property type="evidence" value="ECO:0007669"/>
    <property type="project" value="TreeGrafter"/>
</dbReference>
<reference evidence="7 8" key="1">
    <citation type="submission" date="2020-08" db="EMBL/GenBank/DDBJ databases">
        <title>Sequencing the genomes of 1000 actinobacteria strains.</title>
        <authorList>
            <person name="Klenk H.-P."/>
        </authorList>
    </citation>
    <scope>NUCLEOTIDE SEQUENCE [LARGE SCALE GENOMIC DNA]</scope>
    <source>
        <strain evidence="7 8">DSM 45258</strain>
    </source>
</reference>
<dbReference type="SUPFAM" id="SSF51905">
    <property type="entry name" value="FAD/NAD(P)-binding domain"/>
    <property type="match status" value="1"/>
</dbReference>
<dbReference type="PRINTS" id="PR00368">
    <property type="entry name" value="FADPNR"/>
</dbReference>
<dbReference type="InterPro" id="IPR036188">
    <property type="entry name" value="FAD/NAD-bd_sf"/>
</dbReference>
<dbReference type="PANTHER" id="PTHR43557">
    <property type="entry name" value="APOPTOSIS-INDUCING FACTOR 1"/>
    <property type="match status" value="1"/>
</dbReference>
<sequence>MKSITVVGASLAGLYAAQALRQQGFDGELTIIGDELRRPYDRPPLSKDFLIGKIDTDFLRLEAADEDLYARWLLGSPAVSLDTSSRAVVLANGARVASDGIVLATGARARKLPGSAAMAGVHVLRTIDDALALRTELLPGARLVVIGAGFIGGEVAATAKKLGLDVTIVEAMATPLAGPLGAMMGTAVCGLHSANGVALRCGVGVRRLTGSDRVESVELVDGTVLPADVVVVGIGAIPNTEWLTGSGVALGNGVECDHQGRTNVPGIIAVGDCAAWHDFRLGRAHRVEHWTGAMERPAIAVAALLRGGGHGENHEEDRHACIPYFWSDQHGVRIQFAGHAAEADSVTIEDGSPENFCFLAVYRRGEIPVAVLGMNQSRAFGRWRRQLRTVHSATLQSLPPVLER</sequence>
<keyword evidence="4" id="KW-0560">Oxidoreductase</keyword>
<dbReference type="InterPro" id="IPR050446">
    <property type="entry name" value="FAD-oxidoreductase/Apoptosis"/>
</dbReference>
<dbReference type="OrthoDB" id="4213189at2"/>
<dbReference type="GO" id="GO:0016651">
    <property type="term" value="F:oxidoreductase activity, acting on NAD(P)H"/>
    <property type="evidence" value="ECO:0007669"/>
    <property type="project" value="TreeGrafter"/>
</dbReference>